<dbReference type="GO" id="GO:0005634">
    <property type="term" value="C:nucleus"/>
    <property type="evidence" value="ECO:0007669"/>
    <property type="project" value="TreeGrafter"/>
</dbReference>
<protein>
    <submittedName>
        <fullName evidence="6">Putative DNA repair protein RAD52-like protein</fullName>
    </submittedName>
</protein>
<keyword evidence="4" id="KW-0234">DNA repair</keyword>
<name>A0A2Z5U624_9NEOP</name>
<dbReference type="Gene3D" id="3.30.390.80">
    <property type="entry name" value="DNA repair protein Rad52/59/22"/>
    <property type="match status" value="1"/>
</dbReference>
<keyword evidence="2" id="KW-0227">DNA damage</keyword>
<dbReference type="Pfam" id="PF04098">
    <property type="entry name" value="Rad52_Rad22"/>
    <property type="match status" value="1"/>
</dbReference>
<dbReference type="AlphaFoldDB" id="A0A2Z5U624"/>
<evidence type="ECO:0000256" key="2">
    <source>
        <dbReference type="ARBA" id="ARBA00022763"/>
    </source>
</evidence>
<dbReference type="InterPro" id="IPR042525">
    <property type="entry name" value="Rad52_Rad59_Rad22_sf"/>
</dbReference>
<reference evidence="6" key="2">
    <citation type="submission" date="2017-10" db="EMBL/GenBank/DDBJ databases">
        <title>High Expression of DNA Repair Genes in Long-Lived Termite King.</title>
        <authorList>
            <person name="Tasaki E."/>
            <person name="Mitaka Y."/>
            <person name="Nozaki T."/>
            <person name="Kobayashi K."/>
            <person name="Matsuura K."/>
            <person name="Iuchi Y."/>
        </authorList>
    </citation>
    <scope>NUCLEOTIDE SEQUENCE</scope>
</reference>
<proteinExistence type="evidence at transcript level"/>
<dbReference type="PANTHER" id="PTHR12132:SF1">
    <property type="entry name" value="DNA REPAIR PROTEIN RAD52 HOMOLOG"/>
    <property type="match status" value="1"/>
</dbReference>
<accession>A0A2Z5U624</accession>
<dbReference type="InterPro" id="IPR007232">
    <property type="entry name" value="Rad52_Rad59_Rad22"/>
</dbReference>
<dbReference type="PANTHER" id="PTHR12132">
    <property type="entry name" value="DNA REPAIR AND RECOMBINATION PROTEIN RAD52, RAD59"/>
    <property type="match status" value="1"/>
</dbReference>
<dbReference type="GO" id="GO:0006312">
    <property type="term" value="P:mitotic recombination"/>
    <property type="evidence" value="ECO:0007669"/>
    <property type="project" value="TreeGrafter"/>
</dbReference>
<evidence type="ECO:0000256" key="4">
    <source>
        <dbReference type="ARBA" id="ARBA00023204"/>
    </source>
</evidence>
<feature type="compositionally biased region" description="Polar residues" evidence="5">
    <location>
        <begin position="205"/>
        <end position="215"/>
    </location>
</feature>
<reference evidence="6" key="1">
    <citation type="journal article" date="2016" name="PLoS ONE">
        <title>Caste-Specific and Sex-Specific Expression of Chemoreceptor Genes in a Termite.</title>
        <authorList>
            <person name="Mitaka Y."/>
            <person name="Kobayashi K."/>
            <person name="Mikheyev A."/>
            <person name="Tin M.M.Y."/>
            <person name="Watanabe Y."/>
            <person name="Matsuura K."/>
        </authorList>
    </citation>
    <scope>NUCLEOTIDE SEQUENCE</scope>
</reference>
<evidence type="ECO:0000256" key="3">
    <source>
        <dbReference type="ARBA" id="ARBA00023172"/>
    </source>
</evidence>
<dbReference type="InterPro" id="IPR041247">
    <property type="entry name" value="Rad52_fam"/>
</dbReference>
<feature type="compositionally biased region" description="Basic and acidic residues" evidence="5">
    <location>
        <begin position="190"/>
        <end position="204"/>
    </location>
</feature>
<feature type="region of interest" description="Disordered" evidence="5">
    <location>
        <begin position="163"/>
        <end position="216"/>
    </location>
</feature>
<dbReference type="GO" id="GO:0045002">
    <property type="term" value="P:double-strand break repair via single-strand annealing"/>
    <property type="evidence" value="ECO:0007669"/>
    <property type="project" value="TreeGrafter"/>
</dbReference>
<dbReference type="GO" id="GO:0000724">
    <property type="term" value="P:double-strand break repair via homologous recombination"/>
    <property type="evidence" value="ECO:0007669"/>
    <property type="project" value="TreeGrafter"/>
</dbReference>
<sequence>MHSGKSVMELPLSKRTRTCIGDQHDRLQYSTEHEALISLANDMFGLYTWSHTVTQQNIDYIDCDSNKYSVGVVAFVKVELKNGIYHQDVGYGICSNSCCKGYAIACARKEAAANGLRETLRSFGCDVTRKVNEPTDMPVGSSGFKTSLQMNKHSLDTAVTNSSRLSADASPSVCLPSSDVLKQDRKRRQQHEQEELHEQIKDKQLTNSRDLQSESLVDKNTGHVGAIHCEEKGSDFIDDETLISTQELDRLVQSAEVQQSRRPLVCSPPKITVQATPPWPAARGSKVLGNRVMPRQLPMTCRRAQV</sequence>
<comment type="similarity">
    <text evidence="1">Belongs to the RAD52 family.</text>
</comment>
<dbReference type="SUPFAM" id="SSF54768">
    <property type="entry name" value="dsRNA-binding domain-like"/>
    <property type="match status" value="1"/>
</dbReference>
<gene>
    <name evidence="6" type="primary">RsRAD52</name>
</gene>
<evidence type="ECO:0000313" key="6">
    <source>
        <dbReference type="EMBL" id="BBA93698.1"/>
    </source>
</evidence>
<keyword evidence="3" id="KW-0233">DNA recombination</keyword>
<evidence type="ECO:0000256" key="5">
    <source>
        <dbReference type="SAM" id="MobiDB-lite"/>
    </source>
</evidence>
<dbReference type="EMBL" id="FX985811">
    <property type="protein sequence ID" value="BBA93698.1"/>
    <property type="molecule type" value="mRNA"/>
</dbReference>
<organism evidence="6">
    <name type="scientific">Reticulitermes speratus</name>
    <dbReference type="NCBI Taxonomy" id="60591"/>
    <lineage>
        <taxon>Eukaryota</taxon>
        <taxon>Metazoa</taxon>
        <taxon>Ecdysozoa</taxon>
        <taxon>Arthropoda</taxon>
        <taxon>Hexapoda</taxon>
        <taxon>Insecta</taxon>
        <taxon>Pterygota</taxon>
        <taxon>Neoptera</taxon>
        <taxon>Polyneoptera</taxon>
        <taxon>Dictyoptera</taxon>
        <taxon>Blattodea</taxon>
        <taxon>Blattoidea</taxon>
        <taxon>Termitoidae</taxon>
        <taxon>Rhinotermitidae</taxon>
        <taxon>Reticulitermes</taxon>
        <taxon>Frontotermes</taxon>
    </lineage>
</organism>
<evidence type="ECO:0000256" key="1">
    <source>
        <dbReference type="ARBA" id="ARBA00006638"/>
    </source>
</evidence>